<sequence length="189" mass="20858">MNNLKILVVDDDPITLLLLEKRLQKEECAIEIAKNGTEAIALISKHYFDVVVTDLKMPGGLDGIDVLEASKAVNHRTEVILITAHATIDTAVAAMKKGASDYLQKPINFDELMIRLGKINTMKKLVKNADDLREAMDITEKNAGETIQNLELTVAELQNRLSEIESVLSEKSIDSTERIQLALSMLSAT</sequence>
<keyword evidence="4" id="KW-0175">Coiled coil</keyword>
<evidence type="ECO:0000256" key="1">
    <source>
        <dbReference type="ARBA" id="ARBA00022553"/>
    </source>
</evidence>
<feature type="modified residue" description="4-aspartylphosphate" evidence="3">
    <location>
        <position position="54"/>
    </location>
</feature>
<dbReference type="Proteomes" id="UP000603434">
    <property type="component" value="Unassembled WGS sequence"/>
</dbReference>
<keyword evidence="1 3" id="KW-0597">Phosphoprotein</keyword>
<evidence type="ECO:0000256" key="2">
    <source>
        <dbReference type="ARBA" id="ARBA00023012"/>
    </source>
</evidence>
<dbReference type="EMBL" id="JACNJH010000201">
    <property type="protein sequence ID" value="MBC8362537.1"/>
    <property type="molecule type" value="Genomic_DNA"/>
</dbReference>
<evidence type="ECO:0000313" key="7">
    <source>
        <dbReference type="Proteomes" id="UP000603434"/>
    </source>
</evidence>
<proteinExistence type="predicted"/>
<name>A0A8J6NM47_9BACT</name>
<dbReference type="PANTHER" id="PTHR44591">
    <property type="entry name" value="STRESS RESPONSE REGULATOR PROTEIN 1"/>
    <property type="match status" value="1"/>
</dbReference>
<dbReference type="AlphaFoldDB" id="A0A8J6NM47"/>
<dbReference type="SMART" id="SM00448">
    <property type="entry name" value="REC"/>
    <property type="match status" value="1"/>
</dbReference>
<protein>
    <submittedName>
        <fullName evidence="6">Response regulator</fullName>
    </submittedName>
</protein>
<dbReference type="PROSITE" id="PS50110">
    <property type="entry name" value="RESPONSE_REGULATORY"/>
    <property type="match status" value="1"/>
</dbReference>
<dbReference type="PANTHER" id="PTHR44591:SF14">
    <property type="entry name" value="PROTEIN PILG"/>
    <property type="match status" value="1"/>
</dbReference>
<dbReference type="InterPro" id="IPR011006">
    <property type="entry name" value="CheY-like_superfamily"/>
</dbReference>
<evidence type="ECO:0000259" key="5">
    <source>
        <dbReference type="PROSITE" id="PS50110"/>
    </source>
</evidence>
<evidence type="ECO:0000256" key="4">
    <source>
        <dbReference type="SAM" id="Coils"/>
    </source>
</evidence>
<feature type="domain" description="Response regulatory" evidence="5">
    <location>
        <begin position="5"/>
        <end position="120"/>
    </location>
</feature>
<dbReference type="GO" id="GO:0000160">
    <property type="term" value="P:phosphorelay signal transduction system"/>
    <property type="evidence" value="ECO:0007669"/>
    <property type="project" value="UniProtKB-KW"/>
</dbReference>
<feature type="coiled-coil region" evidence="4">
    <location>
        <begin position="122"/>
        <end position="174"/>
    </location>
</feature>
<reference evidence="6 7" key="1">
    <citation type="submission" date="2020-08" db="EMBL/GenBank/DDBJ databases">
        <title>Bridging the membrane lipid divide: bacteria of the FCB group superphylum have the potential to synthesize archaeal ether lipids.</title>
        <authorList>
            <person name="Villanueva L."/>
            <person name="Von Meijenfeldt F.A.B."/>
            <person name="Westbye A.B."/>
            <person name="Yadav S."/>
            <person name="Hopmans E.C."/>
            <person name="Dutilh B.E."/>
            <person name="Sinninghe Damste J.S."/>
        </authorList>
    </citation>
    <scope>NUCLEOTIDE SEQUENCE [LARGE SCALE GENOMIC DNA]</scope>
    <source>
        <strain evidence="6">NIOZ-UU30</strain>
    </source>
</reference>
<comment type="caution">
    <text evidence="6">The sequence shown here is derived from an EMBL/GenBank/DDBJ whole genome shotgun (WGS) entry which is preliminary data.</text>
</comment>
<dbReference type="InterPro" id="IPR050595">
    <property type="entry name" value="Bact_response_regulator"/>
</dbReference>
<dbReference type="Gene3D" id="3.40.50.2300">
    <property type="match status" value="1"/>
</dbReference>
<evidence type="ECO:0000313" key="6">
    <source>
        <dbReference type="EMBL" id="MBC8362537.1"/>
    </source>
</evidence>
<keyword evidence="2" id="KW-0902">Two-component regulatory system</keyword>
<gene>
    <name evidence="6" type="ORF">H8E23_14205</name>
</gene>
<dbReference type="SUPFAM" id="SSF52172">
    <property type="entry name" value="CheY-like"/>
    <property type="match status" value="1"/>
</dbReference>
<accession>A0A8J6NM47</accession>
<dbReference type="InterPro" id="IPR001789">
    <property type="entry name" value="Sig_transdc_resp-reg_receiver"/>
</dbReference>
<organism evidence="6 7">
    <name type="scientific">Candidatus Desulfatibia profunda</name>
    <dbReference type="NCBI Taxonomy" id="2841695"/>
    <lineage>
        <taxon>Bacteria</taxon>
        <taxon>Pseudomonadati</taxon>
        <taxon>Thermodesulfobacteriota</taxon>
        <taxon>Desulfobacteria</taxon>
        <taxon>Desulfobacterales</taxon>
        <taxon>Desulfobacterales incertae sedis</taxon>
        <taxon>Candidatus Desulfatibia</taxon>
    </lineage>
</organism>
<dbReference type="Pfam" id="PF00072">
    <property type="entry name" value="Response_reg"/>
    <property type="match status" value="1"/>
</dbReference>
<evidence type="ECO:0000256" key="3">
    <source>
        <dbReference type="PROSITE-ProRule" id="PRU00169"/>
    </source>
</evidence>